<dbReference type="NCBIfam" id="TIGR02595">
    <property type="entry name" value="PEP_CTERM"/>
    <property type="match status" value="1"/>
</dbReference>
<evidence type="ECO:0000256" key="1">
    <source>
        <dbReference type="SAM" id="MobiDB-lite"/>
    </source>
</evidence>
<dbReference type="InterPro" id="IPR013424">
    <property type="entry name" value="Ice-binding_C"/>
</dbReference>
<evidence type="ECO:0000313" key="3">
    <source>
        <dbReference type="Proteomes" id="UP000620559"/>
    </source>
</evidence>
<dbReference type="Proteomes" id="UP000620559">
    <property type="component" value="Unassembled WGS sequence"/>
</dbReference>
<sequence length="212" mass="22353">MINNLLQKILAPTAVGTVIGFSSILGTISSASALTINSPSVNREGKTQDISNIVLYLKDNSGTISKVKIDSVSGTKSYDTTNFLNKYYQGSEVVAYTVKSGDNKSDMGPGEGELFVLNQQSNLPKGAANDTYKYSEVSQIQPSPQAPAPTPIVEEPAPTPIVQEPDIQPGRNTYALAQEPPTEKVKVPEPGSIAAIAIFGIGGLLAKKKVSS</sequence>
<evidence type="ECO:0000313" key="2">
    <source>
        <dbReference type="EMBL" id="MBE9211414.1"/>
    </source>
</evidence>
<dbReference type="AlphaFoldDB" id="A0A8J7F567"/>
<gene>
    <name evidence="2" type="ORF">IQ247_01545</name>
</gene>
<accession>A0A8J7F567</accession>
<protein>
    <submittedName>
        <fullName evidence="2">PEP-CTERM sorting domain-containing protein</fullName>
    </submittedName>
</protein>
<name>A0A8J7F567_9CYAN</name>
<organism evidence="2 3">
    <name type="scientific">Plectonema cf. radiosum LEGE 06105</name>
    <dbReference type="NCBI Taxonomy" id="945769"/>
    <lineage>
        <taxon>Bacteria</taxon>
        <taxon>Bacillati</taxon>
        <taxon>Cyanobacteriota</taxon>
        <taxon>Cyanophyceae</taxon>
        <taxon>Oscillatoriophycideae</taxon>
        <taxon>Oscillatoriales</taxon>
        <taxon>Microcoleaceae</taxon>
        <taxon>Plectonema</taxon>
    </lineage>
</organism>
<proteinExistence type="predicted"/>
<reference evidence="2" key="1">
    <citation type="submission" date="2020-10" db="EMBL/GenBank/DDBJ databases">
        <authorList>
            <person name="Castelo-Branco R."/>
            <person name="Eusebio N."/>
            <person name="Adriana R."/>
            <person name="Vieira A."/>
            <person name="Brugerolle De Fraissinette N."/>
            <person name="Rezende De Castro R."/>
            <person name="Schneider M.P."/>
            <person name="Vasconcelos V."/>
            <person name="Leao P.N."/>
        </authorList>
    </citation>
    <scope>NUCLEOTIDE SEQUENCE</scope>
    <source>
        <strain evidence="2">LEGE 06105</strain>
    </source>
</reference>
<keyword evidence="3" id="KW-1185">Reference proteome</keyword>
<feature type="region of interest" description="Disordered" evidence="1">
    <location>
        <begin position="141"/>
        <end position="167"/>
    </location>
</feature>
<dbReference type="EMBL" id="JADEWL010000003">
    <property type="protein sequence ID" value="MBE9211414.1"/>
    <property type="molecule type" value="Genomic_DNA"/>
</dbReference>
<comment type="caution">
    <text evidence="2">The sequence shown here is derived from an EMBL/GenBank/DDBJ whole genome shotgun (WGS) entry which is preliminary data.</text>
</comment>
<dbReference type="RefSeq" id="WP_193916303.1">
    <property type="nucleotide sequence ID" value="NZ_JADEWL010000003.1"/>
</dbReference>